<dbReference type="Proteomes" id="UP000225706">
    <property type="component" value="Unassembled WGS sequence"/>
</dbReference>
<feature type="domain" description="PX" evidence="2">
    <location>
        <begin position="1"/>
        <end position="140"/>
    </location>
</feature>
<proteinExistence type="predicted"/>
<dbReference type="PANTHER" id="PTHR14431:SF1">
    <property type="entry name" value="HCLS1-BINDING PROTEIN 3"/>
    <property type="match status" value="1"/>
</dbReference>
<evidence type="ECO:0000256" key="1">
    <source>
        <dbReference type="SAM" id="MobiDB-lite"/>
    </source>
</evidence>
<reference evidence="4" key="1">
    <citation type="journal article" date="2017" name="bioRxiv">
        <title>Comparative analysis of the genomes of Stylophora pistillata and Acropora digitifera provides evidence for extensive differences between species of corals.</title>
        <authorList>
            <person name="Voolstra C.R."/>
            <person name="Li Y."/>
            <person name="Liew Y.J."/>
            <person name="Baumgarten S."/>
            <person name="Zoccola D."/>
            <person name="Flot J.-F."/>
            <person name="Tambutte S."/>
            <person name="Allemand D."/>
            <person name="Aranda M."/>
        </authorList>
    </citation>
    <scope>NUCLEOTIDE SEQUENCE [LARGE SCALE GENOMIC DNA]</scope>
</reference>
<feature type="compositionally biased region" description="Basic and acidic residues" evidence="1">
    <location>
        <begin position="144"/>
        <end position="166"/>
    </location>
</feature>
<evidence type="ECO:0000259" key="2">
    <source>
        <dbReference type="PROSITE" id="PS50195"/>
    </source>
</evidence>
<dbReference type="InterPro" id="IPR039701">
    <property type="entry name" value="HS1BP3"/>
</dbReference>
<feature type="region of interest" description="Disordered" evidence="1">
    <location>
        <begin position="267"/>
        <end position="358"/>
    </location>
</feature>
<feature type="compositionally biased region" description="Basic and acidic residues" evidence="1">
    <location>
        <begin position="322"/>
        <end position="344"/>
    </location>
</feature>
<dbReference type="PROSITE" id="PS50195">
    <property type="entry name" value="PX"/>
    <property type="match status" value="1"/>
</dbReference>
<dbReference type="AlphaFoldDB" id="A0A2B4RK76"/>
<feature type="region of interest" description="Disordered" evidence="1">
    <location>
        <begin position="144"/>
        <end position="203"/>
    </location>
</feature>
<dbReference type="EMBL" id="LSMT01000520">
    <property type="protein sequence ID" value="PFX16768.1"/>
    <property type="molecule type" value="Genomic_DNA"/>
</dbReference>
<gene>
    <name evidence="3" type="primary">HS1BP3</name>
    <name evidence="3" type="ORF">AWC38_SpisGene18940</name>
</gene>
<evidence type="ECO:0000313" key="4">
    <source>
        <dbReference type="Proteomes" id="UP000225706"/>
    </source>
</evidence>
<dbReference type="STRING" id="50429.A0A2B4RK76"/>
<organism evidence="3 4">
    <name type="scientific">Stylophora pistillata</name>
    <name type="common">Smooth cauliflower coral</name>
    <dbReference type="NCBI Taxonomy" id="50429"/>
    <lineage>
        <taxon>Eukaryota</taxon>
        <taxon>Metazoa</taxon>
        <taxon>Cnidaria</taxon>
        <taxon>Anthozoa</taxon>
        <taxon>Hexacorallia</taxon>
        <taxon>Scleractinia</taxon>
        <taxon>Astrocoeniina</taxon>
        <taxon>Pocilloporidae</taxon>
        <taxon>Stylophora</taxon>
    </lineage>
</organism>
<name>A0A2B4RK76_STYPI</name>
<dbReference type="InterPro" id="IPR036871">
    <property type="entry name" value="PX_dom_sf"/>
</dbReference>
<feature type="compositionally biased region" description="Basic and acidic residues" evidence="1">
    <location>
        <begin position="267"/>
        <end position="276"/>
    </location>
</feature>
<dbReference type="InterPro" id="IPR001683">
    <property type="entry name" value="PX_dom"/>
</dbReference>
<feature type="compositionally biased region" description="Basic residues" evidence="1">
    <location>
        <begin position="283"/>
        <end position="299"/>
    </location>
</feature>
<accession>A0A2B4RK76</accession>
<keyword evidence="4" id="KW-1185">Reference proteome</keyword>
<dbReference type="OrthoDB" id="10254720at2759"/>
<comment type="caution">
    <text evidence="3">The sequence shown here is derived from an EMBL/GenBank/DDBJ whole genome shotgun (WGS) entry which is preliminary data.</text>
</comment>
<dbReference type="Pfam" id="PF00787">
    <property type="entry name" value="PX"/>
    <property type="match status" value="1"/>
</dbReference>
<sequence>MTSVALTNRELKNKATGVDILVPRYEHIPGPFGGSVDYHIIVVTQLFYFKTPAKHKESDIVQFMIPQKYELFEELCNKLTQKFPSVVFDPPPKKPFLVNDTVLSGRRQYMQDVLQQIAGTPKLACSSLVLEFLGAKRGHKEVNRFEDTHGVSDKDEDTSTGKRNTQEEIADDVDLFAGADGKDGQTDDRDEEEEELFSAAKSSAPLSSSRVKGFSIFSTDDKDDANDEDINTLFVPAGAEERNTVNLEIEDNSELLKIEDDLDKLLSVKAKPEKPPKPSKPVAKPRLKPKPNLKPKPTPKPRFVEAAAGENELFGPEDTEATEQKTKEASATKGKAGSEDLFDRARKHSFRSSSQGEETLDDIFKTKSRSVFETEDDDDLFKTASRAEKQNVEEMGVDDIANYIQQNKPDSNAKLDLF</sequence>
<dbReference type="Gene3D" id="3.30.1520.10">
    <property type="entry name" value="Phox-like domain"/>
    <property type="match status" value="1"/>
</dbReference>
<dbReference type="PANTHER" id="PTHR14431">
    <property type="entry name" value="HCLS1-BINDING PROTEIN 3"/>
    <property type="match status" value="1"/>
</dbReference>
<dbReference type="SUPFAM" id="SSF64268">
    <property type="entry name" value="PX domain"/>
    <property type="match status" value="1"/>
</dbReference>
<dbReference type="GO" id="GO:0035091">
    <property type="term" value="F:phosphatidylinositol binding"/>
    <property type="evidence" value="ECO:0007669"/>
    <property type="project" value="InterPro"/>
</dbReference>
<protein>
    <submittedName>
        <fullName evidence="3">HCLS1-binding protein 3</fullName>
    </submittedName>
</protein>
<evidence type="ECO:0000313" key="3">
    <source>
        <dbReference type="EMBL" id="PFX16768.1"/>
    </source>
</evidence>